<comment type="caution">
    <text evidence="1">The sequence shown here is derived from an EMBL/GenBank/DDBJ whole genome shotgun (WGS) entry which is preliminary data.</text>
</comment>
<proteinExistence type="predicted"/>
<accession>A0A2T3KM69</accession>
<protein>
    <submittedName>
        <fullName evidence="1">Uncharacterized protein</fullName>
    </submittedName>
</protein>
<reference evidence="1 2" key="1">
    <citation type="submission" date="2018-01" db="EMBL/GenBank/DDBJ databases">
        <title>Whole genome sequencing of Histamine producing bacteria.</title>
        <authorList>
            <person name="Butler K."/>
        </authorList>
    </citation>
    <scope>NUCLEOTIDE SEQUENCE [LARGE SCALE GENOMIC DNA]</scope>
    <source>
        <strain evidence="1 2">FS-7.2</strain>
    </source>
</reference>
<sequence length="73" mass="8813">MNRDSDITMIVLFKYIIKFIEFIAMQRKYSRVKNRMHFFLEKRKERRSADASLVDNDCGVITRKNLKKNKVTI</sequence>
<evidence type="ECO:0000313" key="1">
    <source>
        <dbReference type="EMBL" id="PSV00872.1"/>
    </source>
</evidence>
<evidence type="ECO:0000313" key="2">
    <source>
        <dbReference type="Proteomes" id="UP000241426"/>
    </source>
</evidence>
<name>A0A2T3KM69_9GAMM</name>
<gene>
    <name evidence="1" type="ORF">C9J27_02265</name>
</gene>
<dbReference type="Proteomes" id="UP000241426">
    <property type="component" value="Unassembled WGS sequence"/>
</dbReference>
<dbReference type="AlphaFoldDB" id="A0A2T3KM69"/>
<dbReference type="EMBL" id="PYNF01000002">
    <property type="protein sequence ID" value="PSV00872.1"/>
    <property type="molecule type" value="Genomic_DNA"/>
</dbReference>
<organism evidence="1 2">
    <name type="scientific">Photobacterium kishitanii</name>
    <dbReference type="NCBI Taxonomy" id="318456"/>
    <lineage>
        <taxon>Bacteria</taxon>
        <taxon>Pseudomonadati</taxon>
        <taxon>Pseudomonadota</taxon>
        <taxon>Gammaproteobacteria</taxon>
        <taxon>Vibrionales</taxon>
        <taxon>Vibrionaceae</taxon>
        <taxon>Photobacterium</taxon>
    </lineage>
</organism>